<dbReference type="GO" id="GO:0006355">
    <property type="term" value="P:regulation of DNA-templated transcription"/>
    <property type="evidence" value="ECO:0007669"/>
    <property type="project" value="InterPro"/>
</dbReference>
<evidence type="ECO:0000256" key="5">
    <source>
        <dbReference type="ARBA" id="ARBA00022824"/>
    </source>
</evidence>
<proteinExistence type="inferred from homology"/>
<keyword evidence="9 12" id="KW-0175">Coiled coil</keyword>
<evidence type="ECO:0000259" key="14">
    <source>
        <dbReference type="Pfam" id="PF18035"/>
    </source>
</evidence>
<evidence type="ECO:0000256" key="3">
    <source>
        <dbReference type="ARBA" id="ARBA00022448"/>
    </source>
</evidence>
<dbReference type="Pfam" id="PF05529">
    <property type="entry name" value="Bap31"/>
    <property type="match status" value="1"/>
</dbReference>
<dbReference type="GO" id="GO:0070973">
    <property type="term" value="P:protein localization to endoplasmic reticulum exit site"/>
    <property type="evidence" value="ECO:0007669"/>
    <property type="project" value="UniProtKB-UniRule"/>
</dbReference>
<dbReference type="GO" id="GO:0006886">
    <property type="term" value="P:intracellular protein transport"/>
    <property type="evidence" value="ECO:0007669"/>
    <property type="project" value="UniProtKB-UniRule"/>
</dbReference>
<evidence type="ECO:0000256" key="2">
    <source>
        <dbReference type="ARBA" id="ARBA00007956"/>
    </source>
</evidence>
<feature type="transmembrane region" description="Helical" evidence="11">
    <location>
        <begin position="47"/>
        <end position="67"/>
    </location>
</feature>
<dbReference type="InterPro" id="IPR036634">
    <property type="entry name" value="PRD_sf"/>
</dbReference>
<evidence type="ECO:0000313" key="16">
    <source>
        <dbReference type="Proteomes" id="UP001187315"/>
    </source>
</evidence>
<accession>A0AA88SBP5</accession>
<keyword evidence="16" id="KW-1185">Reference proteome</keyword>
<feature type="domain" description="Bap31/Bap29 cytoplasmic coiled-coil" evidence="14">
    <location>
        <begin position="180"/>
        <end position="237"/>
    </location>
</feature>
<dbReference type="PANTHER" id="PTHR12701">
    <property type="entry name" value="BCR-ASSOCIATED PROTEIN, BAP"/>
    <property type="match status" value="1"/>
</dbReference>
<feature type="coiled-coil region" evidence="12">
    <location>
        <begin position="188"/>
        <end position="236"/>
    </location>
</feature>
<evidence type="ECO:0000256" key="7">
    <source>
        <dbReference type="ARBA" id="ARBA00022927"/>
    </source>
</evidence>
<dbReference type="Gene3D" id="1.20.5.110">
    <property type="match status" value="1"/>
</dbReference>
<dbReference type="Proteomes" id="UP001187315">
    <property type="component" value="Unassembled WGS sequence"/>
</dbReference>
<comment type="caution">
    <text evidence="15">The sequence shown here is derived from an EMBL/GenBank/DDBJ whole genome shotgun (WGS) entry which is preliminary data.</text>
</comment>
<protein>
    <recommendedName>
        <fullName evidence="11">Endoplasmic reticulum transmembrane protein</fullName>
    </recommendedName>
</protein>
<comment type="subcellular location">
    <subcellularLocation>
        <location evidence="1 11">Endoplasmic reticulum membrane</location>
        <topology evidence="1 11">Multi-pass membrane protein</topology>
    </subcellularLocation>
</comment>
<keyword evidence="4 11" id="KW-0812">Transmembrane</keyword>
<feature type="domain" description="BAP29/BAP31 transmembrane" evidence="13">
    <location>
        <begin position="1"/>
        <end position="135"/>
    </location>
</feature>
<dbReference type="GO" id="GO:0006888">
    <property type="term" value="P:endoplasmic reticulum to Golgi vesicle-mediated transport"/>
    <property type="evidence" value="ECO:0007669"/>
    <property type="project" value="UniProtKB-UniRule"/>
</dbReference>
<evidence type="ECO:0000256" key="8">
    <source>
        <dbReference type="ARBA" id="ARBA00022989"/>
    </source>
</evidence>
<dbReference type="InterPro" id="IPR040463">
    <property type="entry name" value="BAP29/BAP31_N"/>
</dbReference>
<keyword evidence="6 11" id="KW-0931">ER-Golgi transport</keyword>
<dbReference type="SUPFAM" id="SSF63520">
    <property type="entry name" value="PTS-regulatory domain, PRD"/>
    <property type="match status" value="1"/>
</dbReference>
<comment type="function">
    <text evidence="11">May play a role in anterograde transport of membrane proteins from the endoplasmic reticulum to the Golgi.</text>
</comment>
<dbReference type="Pfam" id="PF18035">
    <property type="entry name" value="Bap31_Bap29_C"/>
    <property type="match status" value="1"/>
</dbReference>
<evidence type="ECO:0000256" key="9">
    <source>
        <dbReference type="ARBA" id="ARBA00023054"/>
    </source>
</evidence>
<reference evidence="15" key="1">
    <citation type="submission" date="2023-08" db="EMBL/GenBank/DDBJ databases">
        <title>Pelteobagrus vachellii genome.</title>
        <authorList>
            <person name="Liu H."/>
        </authorList>
    </citation>
    <scope>NUCLEOTIDE SEQUENCE</scope>
    <source>
        <strain evidence="15">PRFRI_2022a</strain>
        <tissue evidence="15">Muscle</tissue>
    </source>
</reference>
<feature type="transmembrane region" description="Helical" evidence="11">
    <location>
        <begin position="103"/>
        <end position="120"/>
    </location>
</feature>
<keyword evidence="8 11" id="KW-1133">Transmembrane helix</keyword>
<dbReference type="EMBL" id="JAVHJS010000016">
    <property type="protein sequence ID" value="KAK2832622.1"/>
    <property type="molecule type" value="Genomic_DNA"/>
</dbReference>
<dbReference type="InterPro" id="IPR008417">
    <property type="entry name" value="BAP29/BAP31"/>
</dbReference>
<sequence>MTLQWTAVALFLYVEMGILLLLCLPFISAKRWQTIFNLNIWNQVSWLWKRGFLAMIIILIVLFLDAVREVRKYSGTQINKDSKMYPNLFDHVHMKLFRAQRNLYISGVALLLWLVMRRFITLISQLAEAANTNSALQVQIQDANEAAKKYMEESEQLKQALNHSTGDEQTAQVNERLRKQVCHLTQELKTSAEALNRSESQAEAIKKQTDALARDYDQLLQSQNQLQRRAETEDKKDI</sequence>
<evidence type="ECO:0000259" key="13">
    <source>
        <dbReference type="Pfam" id="PF05529"/>
    </source>
</evidence>
<keyword evidence="10 11" id="KW-0472">Membrane</keyword>
<evidence type="ECO:0000256" key="1">
    <source>
        <dbReference type="ARBA" id="ARBA00004477"/>
    </source>
</evidence>
<gene>
    <name evidence="15" type="ORF">Q7C36_016084</name>
</gene>
<evidence type="ECO:0000256" key="4">
    <source>
        <dbReference type="ARBA" id="ARBA00022692"/>
    </source>
</evidence>
<evidence type="ECO:0000256" key="11">
    <source>
        <dbReference type="RuleBase" id="RU367026"/>
    </source>
</evidence>
<comment type="similarity">
    <text evidence="2 11">Belongs to the BCAP29/BCAP31 family.</text>
</comment>
<evidence type="ECO:0000256" key="10">
    <source>
        <dbReference type="ARBA" id="ARBA00023136"/>
    </source>
</evidence>
<feature type="transmembrane region" description="Helical" evidence="11">
    <location>
        <begin position="7"/>
        <end position="27"/>
    </location>
</feature>
<dbReference type="AlphaFoldDB" id="A0AA88SBP5"/>
<name>A0AA88SBP5_TACVA</name>
<keyword evidence="5 11" id="KW-0256">Endoplasmic reticulum</keyword>
<keyword evidence="3 11" id="KW-0813">Transport</keyword>
<evidence type="ECO:0000313" key="15">
    <source>
        <dbReference type="EMBL" id="KAK2832622.1"/>
    </source>
</evidence>
<evidence type="ECO:0000256" key="12">
    <source>
        <dbReference type="SAM" id="Coils"/>
    </source>
</evidence>
<evidence type="ECO:0000256" key="6">
    <source>
        <dbReference type="ARBA" id="ARBA00022892"/>
    </source>
</evidence>
<organism evidence="15 16">
    <name type="scientific">Tachysurus vachellii</name>
    <name type="common">Darkbarbel catfish</name>
    <name type="synonym">Pelteobagrus vachellii</name>
    <dbReference type="NCBI Taxonomy" id="175792"/>
    <lineage>
        <taxon>Eukaryota</taxon>
        <taxon>Metazoa</taxon>
        <taxon>Chordata</taxon>
        <taxon>Craniata</taxon>
        <taxon>Vertebrata</taxon>
        <taxon>Euteleostomi</taxon>
        <taxon>Actinopterygii</taxon>
        <taxon>Neopterygii</taxon>
        <taxon>Teleostei</taxon>
        <taxon>Ostariophysi</taxon>
        <taxon>Siluriformes</taxon>
        <taxon>Bagridae</taxon>
        <taxon>Tachysurus</taxon>
    </lineage>
</organism>
<keyword evidence="7 11" id="KW-0653">Protein transport</keyword>
<dbReference type="InterPro" id="IPR041672">
    <property type="entry name" value="Bap31/Bap29_C"/>
</dbReference>
<dbReference type="GO" id="GO:0005789">
    <property type="term" value="C:endoplasmic reticulum membrane"/>
    <property type="evidence" value="ECO:0007669"/>
    <property type="project" value="UniProtKB-SubCell"/>
</dbReference>
<feature type="coiled-coil region" evidence="12">
    <location>
        <begin position="126"/>
        <end position="163"/>
    </location>
</feature>
<dbReference type="PANTHER" id="PTHR12701:SF5">
    <property type="entry name" value="B-CELL RECEPTOR-ASSOCIATED PROTEIN 29"/>
    <property type="match status" value="1"/>
</dbReference>